<dbReference type="Proteomes" id="UP000000305">
    <property type="component" value="Unassembled WGS sequence"/>
</dbReference>
<protein>
    <submittedName>
        <fullName evidence="1">Uncharacterized protein</fullName>
    </submittedName>
</protein>
<reference evidence="1 2" key="1">
    <citation type="journal article" date="2011" name="Science">
        <title>The ecoresponsive genome of Daphnia pulex.</title>
        <authorList>
            <person name="Colbourne J.K."/>
            <person name="Pfrender M.E."/>
            <person name="Gilbert D."/>
            <person name="Thomas W.K."/>
            <person name="Tucker A."/>
            <person name="Oakley T.H."/>
            <person name="Tokishita S."/>
            <person name="Aerts A."/>
            <person name="Arnold G.J."/>
            <person name="Basu M.K."/>
            <person name="Bauer D.J."/>
            <person name="Caceres C.E."/>
            <person name="Carmel L."/>
            <person name="Casola C."/>
            <person name="Choi J.H."/>
            <person name="Detter J.C."/>
            <person name="Dong Q."/>
            <person name="Dusheyko S."/>
            <person name="Eads B.D."/>
            <person name="Frohlich T."/>
            <person name="Geiler-Samerotte K.A."/>
            <person name="Gerlach D."/>
            <person name="Hatcher P."/>
            <person name="Jogdeo S."/>
            <person name="Krijgsveld J."/>
            <person name="Kriventseva E.V."/>
            <person name="Kultz D."/>
            <person name="Laforsch C."/>
            <person name="Lindquist E."/>
            <person name="Lopez J."/>
            <person name="Manak J.R."/>
            <person name="Muller J."/>
            <person name="Pangilinan J."/>
            <person name="Patwardhan R.P."/>
            <person name="Pitluck S."/>
            <person name="Pritham E.J."/>
            <person name="Rechtsteiner A."/>
            <person name="Rho M."/>
            <person name="Rogozin I.B."/>
            <person name="Sakarya O."/>
            <person name="Salamov A."/>
            <person name="Schaack S."/>
            <person name="Shapiro H."/>
            <person name="Shiga Y."/>
            <person name="Skalitzky C."/>
            <person name="Smith Z."/>
            <person name="Souvorov A."/>
            <person name="Sung W."/>
            <person name="Tang Z."/>
            <person name="Tsuchiya D."/>
            <person name="Tu H."/>
            <person name="Vos H."/>
            <person name="Wang M."/>
            <person name="Wolf Y.I."/>
            <person name="Yamagata H."/>
            <person name="Yamada T."/>
            <person name="Ye Y."/>
            <person name="Shaw J.R."/>
            <person name="Andrews J."/>
            <person name="Crease T.J."/>
            <person name="Tang H."/>
            <person name="Lucas S.M."/>
            <person name="Robertson H.M."/>
            <person name="Bork P."/>
            <person name="Koonin E.V."/>
            <person name="Zdobnov E.M."/>
            <person name="Grigoriev I.V."/>
            <person name="Lynch M."/>
            <person name="Boore J.L."/>
        </authorList>
    </citation>
    <scope>NUCLEOTIDE SEQUENCE [LARGE SCALE GENOMIC DNA]</scope>
</reference>
<accession>E9G1N3</accession>
<proteinExistence type="predicted"/>
<dbReference type="KEGG" id="dpx:DAPPUDRAFT_307835"/>
<evidence type="ECO:0000313" key="1">
    <source>
        <dbReference type="EMBL" id="EFX86524.1"/>
    </source>
</evidence>
<name>E9G1N3_DAPPU</name>
<gene>
    <name evidence="1" type="ORF">DAPPUDRAFT_307835</name>
</gene>
<dbReference type="HOGENOM" id="CLU_1887850_0_0_1"/>
<dbReference type="InParanoid" id="E9G1N3"/>
<dbReference type="EMBL" id="GL732529">
    <property type="protein sequence ID" value="EFX86524.1"/>
    <property type="molecule type" value="Genomic_DNA"/>
</dbReference>
<sequence length="135" mass="14412">MPLAILSTTTKLPMLGTIVPTSLLNLLSLSLDRHQSALFTSQIGLTAAAAATITITTPTTTTSGRSCTTRGNQSGIAVTMTLPIPVQLHGRPKQLLPDPPPATVDTRLMDVHVLPIFTTIFKELFFFHFAASKGE</sequence>
<evidence type="ECO:0000313" key="2">
    <source>
        <dbReference type="Proteomes" id="UP000000305"/>
    </source>
</evidence>
<keyword evidence="2" id="KW-1185">Reference proteome</keyword>
<dbReference type="AlphaFoldDB" id="E9G1N3"/>
<organism evidence="1 2">
    <name type="scientific">Daphnia pulex</name>
    <name type="common">Water flea</name>
    <dbReference type="NCBI Taxonomy" id="6669"/>
    <lineage>
        <taxon>Eukaryota</taxon>
        <taxon>Metazoa</taxon>
        <taxon>Ecdysozoa</taxon>
        <taxon>Arthropoda</taxon>
        <taxon>Crustacea</taxon>
        <taxon>Branchiopoda</taxon>
        <taxon>Diplostraca</taxon>
        <taxon>Cladocera</taxon>
        <taxon>Anomopoda</taxon>
        <taxon>Daphniidae</taxon>
        <taxon>Daphnia</taxon>
    </lineage>
</organism>